<evidence type="ECO:0000256" key="5">
    <source>
        <dbReference type="ARBA" id="ARBA00022597"/>
    </source>
</evidence>
<feature type="transmembrane region" description="Helical" evidence="10">
    <location>
        <begin position="118"/>
        <end position="139"/>
    </location>
</feature>
<dbReference type="GO" id="GO:0022857">
    <property type="term" value="F:transmembrane transporter activity"/>
    <property type="evidence" value="ECO:0007669"/>
    <property type="project" value="InterPro"/>
</dbReference>
<dbReference type="PANTHER" id="PTHR48023:SF4">
    <property type="entry name" value="D-XYLOSE-PROTON SYMPORTER-LIKE 2"/>
    <property type="match status" value="1"/>
</dbReference>
<protein>
    <submittedName>
        <fullName evidence="12">Sugar porter (SP) family MFS transporter</fullName>
    </submittedName>
</protein>
<dbReference type="PRINTS" id="PR00171">
    <property type="entry name" value="SUGRTRNSPORT"/>
</dbReference>
<gene>
    <name evidence="12" type="ORF">ATK86_6851</name>
</gene>
<evidence type="ECO:0000256" key="2">
    <source>
        <dbReference type="ARBA" id="ARBA00010992"/>
    </source>
</evidence>
<dbReference type="FunFam" id="1.20.1250.20:FF:000122">
    <property type="entry name" value="D-xylose transporter XylE"/>
    <property type="match status" value="1"/>
</dbReference>
<comment type="subcellular location">
    <subcellularLocation>
        <location evidence="1">Cell membrane</location>
        <topology evidence="1">Multi-pass membrane protein</topology>
    </subcellularLocation>
</comment>
<dbReference type="NCBIfam" id="TIGR00879">
    <property type="entry name" value="SP"/>
    <property type="match status" value="1"/>
</dbReference>
<evidence type="ECO:0000256" key="10">
    <source>
        <dbReference type="SAM" id="Phobius"/>
    </source>
</evidence>
<dbReference type="OrthoDB" id="4008739at2"/>
<evidence type="ECO:0000256" key="4">
    <source>
        <dbReference type="ARBA" id="ARBA00022475"/>
    </source>
</evidence>
<sequence>MHDGGSFTDESALPDGDPISGSRVIRIASVAALGGLLFGFDSAVINGAVSAIQSEFDVADAVLGFAVASALLGAAAGAMTAGRIADRIGRLKVMKIAAVLFFVSAVVTAFAPDVWILVVGRVIGGVGVGVASVIAPAYIAETSPARIRGRLGSLQQLAIVLGIFLALLVDYVLAHLAGGASEVLWFGLEAWRWMFLSMVVPAVVYGVLASTIPESPRYLVATHKIPEARRVLSMLFGEKNLELTIGRIEESLRSDTKPSWKDLRRPAGGLYPVVWVGLMLSVFQQAVGINVIFYYSNVLWEAVGFEESQSFQISVFTSVVNIATTIVAILLIDKVGRKPLLLTGSIGMTVTLATMAICFAGAEQVPDAEGVMEPQLPGALGPIALVAANLFVVFFGMSWGPVVWVLLGEMFPNRIRGAALSLAAAGQWAANWAITVSFPSLKTFSLGFAYGMYAVFALLSLGFVAKFVPETKGMSLEDMDEAAGYERPTAGA</sequence>
<reference evidence="12 13" key="1">
    <citation type="submission" date="2017-12" db="EMBL/GenBank/DDBJ databases">
        <title>Sequencing the genomes of 1000 Actinobacteria strains.</title>
        <authorList>
            <person name="Klenk H.-P."/>
        </authorList>
    </citation>
    <scope>NUCLEOTIDE SEQUENCE [LARGE SCALE GENOMIC DNA]</scope>
    <source>
        <strain evidence="12 13">DSM 44489</strain>
    </source>
</reference>
<dbReference type="EMBL" id="PJMW01000002">
    <property type="protein sequence ID" value="PKV82364.1"/>
    <property type="molecule type" value="Genomic_DNA"/>
</dbReference>
<dbReference type="RefSeq" id="WP_101467938.1">
    <property type="nucleotide sequence ID" value="NZ_PJMW01000002.1"/>
</dbReference>
<evidence type="ECO:0000259" key="11">
    <source>
        <dbReference type="PROSITE" id="PS50850"/>
    </source>
</evidence>
<organism evidence="12 13">
    <name type="scientific">Nocardia fluminea</name>
    <dbReference type="NCBI Taxonomy" id="134984"/>
    <lineage>
        <taxon>Bacteria</taxon>
        <taxon>Bacillati</taxon>
        <taxon>Actinomycetota</taxon>
        <taxon>Actinomycetes</taxon>
        <taxon>Mycobacteriales</taxon>
        <taxon>Nocardiaceae</taxon>
        <taxon>Nocardia</taxon>
    </lineage>
</organism>
<keyword evidence="6 10" id="KW-0812">Transmembrane</keyword>
<feature type="transmembrane region" description="Helical" evidence="10">
    <location>
        <begin position="159"/>
        <end position="178"/>
    </location>
</feature>
<dbReference type="InterPro" id="IPR036259">
    <property type="entry name" value="MFS_trans_sf"/>
</dbReference>
<accession>A0A2N3VL69</accession>
<dbReference type="Proteomes" id="UP000233766">
    <property type="component" value="Unassembled WGS sequence"/>
</dbReference>
<keyword evidence="3 9" id="KW-0813">Transport</keyword>
<proteinExistence type="inferred from homology"/>
<evidence type="ECO:0000313" key="13">
    <source>
        <dbReference type="Proteomes" id="UP000233766"/>
    </source>
</evidence>
<evidence type="ECO:0000256" key="9">
    <source>
        <dbReference type="RuleBase" id="RU003346"/>
    </source>
</evidence>
<feature type="transmembrane region" description="Helical" evidence="10">
    <location>
        <begin position="93"/>
        <end position="112"/>
    </location>
</feature>
<dbReference type="PROSITE" id="PS00217">
    <property type="entry name" value="SUGAR_TRANSPORT_2"/>
    <property type="match status" value="1"/>
</dbReference>
<dbReference type="PROSITE" id="PS00216">
    <property type="entry name" value="SUGAR_TRANSPORT_1"/>
    <property type="match status" value="1"/>
</dbReference>
<dbReference type="InterPro" id="IPR050820">
    <property type="entry name" value="MFS_Sugar_Transporter"/>
</dbReference>
<dbReference type="Pfam" id="PF00083">
    <property type="entry name" value="Sugar_tr"/>
    <property type="match status" value="1"/>
</dbReference>
<keyword evidence="4" id="KW-1003">Cell membrane</keyword>
<dbReference type="InterPro" id="IPR020846">
    <property type="entry name" value="MFS_dom"/>
</dbReference>
<feature type="domain" description="Major facilitator superfamily (MFS) profile" evidence="11">
    <location>
        <begin position="27"/>
        <end position="472"/>
    </location>
</feature>
<feature type="transmembrane region" description="Helical" evidence="10">
    <location>
        <begin position="339"/>
        <end position="362"/>
    </location>
</feature>
<dbReference type="AlphaFoldDB" id="A0A2N3VL69"/>
<dbReference type="InterPro" id="IPR005829">
    <property type="entry name" value="Sugar_transporter_CS"/>
</dbReference>
<evidence type="ECO:0000256" key="1">
    <source>
        <dbReference type="ARBA" id="ARBA00004651"/>
    </source>
</evidence>
<dbReference type="Gene3D" id="1.20.1250.20">
    <property type="entry name" value="MFS general substrate transporter like domains"/>
    <property type="match status" value="2"/>
</dbReference>
<keyword evidence="13" id="KW-1185">Reference proteome</keyword>
<feature type="transmembrane region" description="Helical" evidence="10">
    <location>
        <begin position="27"/>
        <end position="49"/>
    </location>
</feature>
<dbReference type="SUPFAM" id="SSF103473">
    <property type="entry name" value="MFS general substrate transporter"/>
    <property type="match status" value="1"/>
</dbReference>
<comment type="caution">
    <text evidence="12">The sequence shown here is derived from an EMBL/GenBank/DDBJ whole genome shotgun (WGS) entry which is preliminary data.</text>
</comment>
<keyword evidence="7 10" id="KW-1133">Transmembrane helix</keyword>
<evidence type="ECO:0000313" key="12">
    <source>
        <dbReference type="EMBL" id="PKV82364.1"/>
    </source>
</evidence>
<keyword evidence="8 10" id="KW-0472">Membrane</keyword>
<dbReference type="InterPro" id="IPR005828">
    <property type="entry name" value="MFS_sugar_transport-like"/>
</dbReference>
<feature type="transmembrane region" description="Helical" evidence="10">
    <location>
        <begin position="313"/>
        <end position="332"/>
    </location>
</feature>
<feature type="transmembrane region" description="Helical" evidence="10">
    <location>
        <begin position="61"/>
        <end position="81"/>
    </location>
</feature>
<feature type="transmembrane region" description="Helical" evidence="10">
    <location>
        <begin position="419"/>
        <end position="438"/>
    </location>
</feature>
<feature type="transmembrane region" description="Helical" evidence="10">
    <location>
        <begin position="190"/>
        <end position="208"/>
    </location>
</feature>
<name>A0A2N3VL69_9NOCA</name>
<evidence type="ECO:0000256" key="7">
    <source>
        <dbReference type="ARBA" id="ARBA00022989"/>
    </source>
</evidence>
<dbReference type="PANTHER" id="PTHR48023">
    <property type="entry name" value="D-XYLOSE-PROTON SYMPORTER-LIKE 2"/>
    <property type="match status" value="1"/>
</dbReference>
<feature type="transmembrane region" description="Helical" evidence="10">
    <location>
        <begin position="444"/>
        <end position="465"/>
    </location>
</feature>
<dbReference type="InterPro" id="IPR003663">
    <property type="entry name" value="Sugar/inositol_transpt"/>
</dbReference>
<dbReference type="PROSITE" id="PS50850">
    <property type="entry name" value="MFS"/>
    <property type="match status" value="1"/>
</dbReference>
<comment type="similarity">
    <text evidence="2 9">Belongs to the major facilitator superfamily. Sugar transporter (TC 2.A.1.1) family.</text>
</comment>
<feature type="transmembrane region" description="Helical" evidence="10">
    <location>
        <begin position="270"/>
        <end position="293"/>
    </location>
</feature>
<evidence type="ECO:0000256" key="3">
    <source>
        <dbReference type="ARBA" id="ARBA00022448"/>
    </source>
</evidence>
<evidence type="ECO:0000256" key="6">
    <source>
        <dbReference type="ARBA" id="ARBA00022692"/>
    </source>
</evidence>
<feature type="transmembrane region" description="Helical" evidence="10">
    <location>
        <begin position="382"/>
        <end position="407"/>
    </location>
</feature>
<evidence type="ECO:0000256" key="8">
    <source>
        <dbReference type="ARBA" id="ARBA00023136"/>
    </source>
</evidence>
<dbReference type="GO" id="GO:0005886">
    <property type="term" value="C:plasma membrane"/>
    <property type="evidence" value="ECO:0007669"/>
    <property type="project" value="UniProtKB-SubCell"/>
</dbReference>
<keyword evidence="5" id="KW-0762">Sugar transport</keyword>